<accession>A0AA35Z596</accession>
<feature type="region of interest" description="Disordered" evidence="1">
    <location>
        <begin position="92"/>
        <end position="146"/>
    </location>
</feature>
<evidence type="ECO:0000313" key="3">
    <source>
        <dbReference type="Proteomes" id="UP001177003"/>
    </source>
</evidence>
<sequence length="168" mass="18370">MIKTKKFPIPSPVKVNAKKRTKTDESSQQYSQTSARPDFGSLPTPPTYSSDILFDDVNIKISNVLPSRSKFQFLQDSSSKCKIKFHFQSSFEDVDLGDSGNNDRVKAPTTGGASGGNPDDNGDESSNSGEGSNSNTDSSDENIDDPFSLLDIRERIEHVDAKIDIFNA</sequence>
<reference evidence="2" key="1">
    <citation type="submission" date="2023-04" db="EMBL/GenBank/DDBJ databases">
        <authorList>
            <person name="Vijverberg K."/>
            <person name="Xiong W."/>
            <person name="Schranz E."/>
        </authorList>
    </citation>
    <scope>NUCLEOTIDE SEQUENCE</scope>
</reference>
<dbReference type="AlphaFoldDB" id="A0AA35Z596"/>
<dbReference type="EMBL" id="OX465081">
    <property type="protein sequence ID" value="CAI9286169.1"/>
    <property type="molecule type" value="Genomic_DNA"/>
</dbReference>
<feature type="compositionally biased region" description="Polar residues" evidence="1">
    <location>
        <begin position="26"/>
        <end position="35"/>
    </location>
</feature>
<protein>
    <submittedName>
        <fullName evidence="2">Uncharacterized protein</fullName>
    </submittedName>
</protein>
<feature type="compositionally biased region" description="Low complexity" evidence="1">
    <location>
        <begin position="116"/>
        <end position="137"/>
    </location>
</feature>
<keyword evidence="3" id="KW-1185">Reference proteome</keyword>
<feature type="region of interest" description="Disordered" evidence="1">
    <location>
        <begin position="1"/>
        <end position="47"/>
    </location>
</feature>
<gene>
    <name evidence="2" type="ORF">LSALG_LOCUS25602</name>
</gene>
<dbReference type="Proteomes" id="UP001177003">
    <property type="component" value="Chromosome 5"/>
</dbReference>
<proteinExistence type="predicted"/>
<name>A0AA35Z596_LACSI</name>
<evidence type="ECO:0000256" key="1">
    <source>
        <dbReference type="SAM" id="MobiDB-lite"/>
    </source>
</evidence>
<organism evidence="2 3">
    <name type="scientific">Lactuca saligna</name>
    <name type="common">Willowleaf lettuce</name>
    <dbReference type="NCBI Taxonomy" id="75948"/>
    <lineage>
        <taxon>Eukaryota</taxon>
        <taxon>Viridiplantae</taxon>
        <taxon>Streptophyta</taxon>
        <taxon>Embryophyta</taxon>
        <taxon>Tracheophyta</taxon>
        <taxon>Spermatophyta</taxon>
        <taxon>Magnoliopsida</taxon>
        <taxon>eudicotyledons</taxon>
        <taxon>Gunneridae</taxon>
        <taxon>Pentapetalae</taxon>
        <taxon>asterids</taxon>
        <taxon>campanulids</taxon>
        <taxon>Asterales</taxon>
        <taxon>Asteraceae</taxon>
        <taxon>Cichorioideae</taxon>
        <taxon>Cichorieae</taxon>
        <taxon>Lactucinae</taxon>
        <taxon>Lactuca</taxon>
    </lineage>
</organism>
<evidence type="ECO:0000313" key="2">
    <source>
        <dbReference type="EMBL" id="CAI9286169.1"/>
    </source>
</evidence>